<feature type="transmembrane region" description="Helical" evidence="1">
    <location>
        <begin position="58"/>
        <end position="75"/>
    </location>
</feature>
<sequence>MRAEFSDEDCAVAETWEPDDIPIPAREAREAAWGLAGFGLAYPVIMGLAFGGEAAGGAAIQFLFSWLLGIVVCGFTRGATGVRVLAIILAAAQAVVGLRTHPIDIPPGLWLVAVVYSLATTPAIVYQLCRPATKAWFASPVGPPS</sequence>
<proteinExistence type="predicted"/>
<protein>
    <recommendedName>
        <fullName evidence="4">Integral membrane protein</fullName>
    </recommendedName>
</protein>
<dbReference type="RefSeq" id="WP_218470120.1">
    <property type="nucleotide sequence ID" value="NZ_BAABJN010000003.1"/>
</dbReference>
<evidence type="ECO:0008006" key="4">
    <source>
        <dbReference type="Google" id="ProtNLM"/>
    </source>
</evidence>
<accession>A0ABX8RHZ7</accession>
<reference evidence="2 3" key="1">
    <citation type="submission" date="2021-07" db="EMBL/GenBank/DDBJ databases">
        <title>Whole Genome Sequence of Nocardia Iowensis.</title>
        <authorList>
            <person name="Lamm A."/>
            <person name="Collins-Fairclough A.M."/>
            <person name="Bunk B."/>
            <person name="Sproer C."/>
        </authorList>
    </citation>
    <scope>NUCLEOTIDE SEQUENCE [LARGE SCALE GENOMIC DNA]</scope>
    <source>
        <strain evidence="2 3">NRRL 5646</strain>
    </source>
</reference>
<dbReference type="Proteomes" id="UP000694257">
    <property type="component" value="Chromosome"/>
</dbReference>
<feature type="transmembrane region" description="Helical" evidence="1">
    <location>
        <begin position="31"/>
        <end position="52"/>
    </location>
</feature>
<keyword evidence="1" id="KW-1133">Transmembrane helix</keyword>
<feature type="transmembrane region" description="Helical" evidence="1">
    <location>
        <begin position="82"/>
        <end position="102"/>
    </location>
</feature>
<gene>
    <name evidence="2" type="ORF">KV110_27355</name>
</gene>
<feature type="transmembrane region" description="Helical" evidence="1">
    <location>
        <begin position="108"/>
        <end position="129"/>
    </location>
</feature>
<evidence type="ECO:0000313" key="3">
    <source>
        <dbReference type="Proteomes" id="UP000694257"/>
    </source>
</evidence>
<dbReference type="EMBL" id="CP078145">
    <property type="protein sequence ID" value="QXN89243.1"/>
    <property type="molecule type" value="Genomic_DNA"/>
</dbReference>
<keyword evidence="3" id="KW-1185">Reference proteome</keyword>
<name>A0ABX8RHZ7_NOCIO</name>
<evidence type="ECO:0000256" key="1">
    <source>
        <dbReference type="SAM" id="Phobius"/>
    </source>
</evidence>
<organism evidence="2 3">
    <name type="scientific">Nocardia iowensis</name>
    <dbReference type="NCBI Taxonomy" id="204891"/>
    <lineage>
        <taxon>Bacteria</taxon>
        <taxon>Bacillati</taxon>
        <taxon>Actinomycetota</taxon>
        <taxon>Actinomycetes</taxon>
        <taxon>Mycobacteriales</taxon>
        <taxon>Nocardiaceae</taxon>
        <taxon>Nocardia</taxon>
    </lineage>
</organism>
<evidence type="ECO:0000313" key="2">
    <source>
        <dbReference type="EMBL" id="QXN89243.1"/>
    </source>
</evidence>
<keyword evidence="1" id="KW-0472">Membrane</keyword>
<keyword evidence="1" id="KW-0812">Transmembrane</keyword>